<evidence type="ECO:0000313" key="4">
    <source>
        <dbReference type="Proteomes" id="UP000604046"/>
    </source>
</evidence>
<reference evidence="3" key="1">
    <citation type="submission" date="2021-02" db="EMBL/GenBank/DDBJ databases">
        <authorList>
            <person name="Dougan E. K."/>
            <person name="Rhodes N."/>
            <person name="Thang M."/>
            <person name="Chan C."/>
        </authorList>
    </citation>
    <scope>NUCLEOTIDE SEQUENCE</scope>
</reference>
<feature type="transmembrane region" description="Helical" evidence="2">
    <location>
        <begin position="189"/>
        <end position="208"/>
    </location>
</feature>
<comment type="caution">
    <text evidence="3">The sequence shown here is derived from an EMBL/GenBank/DDBJ whole genome shotgun (WGS) entry which is preliminary data.</text>
</comment>
<feature type="transmembrane region" description="Helical" evidence="2">
    <location>
        <begin position="332"/>
        <end position="354"/>
    </location>
</feature>
<sequence>MSALLKAVPSLCRADAAGAKCLVVRNSQADARLARALEEIEVCQPKLGEAEERMNELLHANVPKVRFRLPRLEPARFQEVLDEVRNFRGEDLYLQMRQARTSSLLEQPERPGSGERSGSVLELEDGTLPGHAAQSTEGSSCGAQGLEGLGMETDPSRNAMIRHTGAAALMALVMTGLLAISPIDTNVASLMAAIFSLLLHFVALAYAWTHQLSWIFLALNGAVGRLTSSLDAPVDCYGSKLVEPIETLESAVDMVEMEQAMMVKRMQEYENEVKQSVPDFVVPSTSSLREPIVECAGRISNFLEEAKAALPEHVEDQMQRHRYGSLVTRRSAFNCWLVQVPLIFVLVLNLVGLICSEVAAVDLAAALSSPSEAPAPPSSLDDNPLDWDLGRRLRDRSEEGMLLKDLKARFPDVSFSMQEDHDGHASQVPVLPLGSRVLVVVLPWLVQLALAWLELLAGLYFTRAPRLLAVVSSVTADVEKGCNAWLEKQGKGIPAEVFATFGKVQKESDSFFPAFRLRVGQLHSYLLASSKEKPNGLFGRAGGLFPAAGA</sequence>
<name>A0A812QP59_9DINO</name>
<feature type="transmembrane region" description="Helical" evidence="2">
    <location>
        <begin position="437"/>
        <end position="461"/>
    </location>
</feature>
<keyword evidence="2" id="KW-0812">Transmembrane</keyword>
<feature type="compositionally biased region" description="Polar residues" evidence="1">
    <location>
        <begin position="133"/>
        <end position="142"/>
    </location>
</feature>
<gene>
    <name evidence="3" type="ORF">SNAT2548_LOCUS21618</name>
</gene>
<dbReference type="Proteomes" id="UP000604046">
    <property type="component" value="Unassembled WGS sequence"/>
</dbReference>
<dbReference type="AlphaFoldDB" id="A0A812QP59"/>
<keyword evidence="2" id="KW-1133">Transmembrane helix</keyword>
<keyword evidence="2" id="KW-0472">Membrane</keyword>
<accession>A0A812QP59</accession>
<dbReference type="OrthoDB" id="443878at2759"/>
<organism evidence="3 4">
    <name type="scientific">Symbiodinium natans</name>
    <dbReference type="NCBI Taxonomy" id="878477"/>
    <lineage>
        <taxon>Eukaryota</taxon>
        <taxon>Sar</taxon>
        <taxon>Alveolata</taxon>
        <taxon>Dinophyceae</taxon>
        <taxon>Suessiales</taxon>
        <taxon>Symbiodiniaceae</taxon>
        <taxon>Symbiodinium</taxon>
    </lineage>
</organism>
<feature type="region of interest" description="Disordered" evidence="1">
    <location>
        <begin position="102"/>
        <end position="121"/>
    </location>
</feature>
<feature type="region of interest" description="Disordered" evidence="1">
    <location>
        <begin position="129"/>
        <end position="155"/>
    </location>
</feature>
<keyword evidence="4" id="KW-1185">Reference proteome</keyword>
<dbReference type="EMBL" id="CAJNDS010002258">
    <property type="protein sequence ID" value="CAE7397038.1"/>
    <property type="molecule type" value="Genomic_DNA"/>
</dbReference>
<proteinExistence type="predicted"/>
<evidence type="ECO:0000256" key="1">
    <source>
        <dbReference type="SAM" id="MobiDB-lite"/>
    </source>
</evidence>
<protein>
    <submittedName>
        <fullName evidence="3">Uncharacterized protein</fullName>
    </submittedName>
</protein>
<feature type="transmembrane region" description="Helical" evidence="2">
    <location>
        <begin position="165"/>
        <end position="183"/>
    </location>
</feature>
<evidence type="ECO:0000256" key="2">
    <source>
        <dbReference type="SAM" id="Phobius"/>
    </source>
</evidence>
<evidence type="ECO:0000313" key="3">
    <source>
        <dbReference type="EMBL" id="CAE7397038.1"/>
    </source>
</evidence>